<gene>
    <name evidence="2" type="ORF">HETIRDRAFT_106554</name>
</gene>
<protein>
    <submittedName>
        <fullName evidence="2">Uncharacterized protein</fullName>
    </submittedName>
</protein>
<proteinExistence type="predicted"/>
<name>W4JSS3_HETIT</name>
<dbReference type="EMBL" id="KI925465">
    <property type="protein sequence ID" value="ETW75911.1"/>
    <property type="molecule type" value="Genomic_DNA"/>
</dbReference>
<dbReference type="Proteomes" id="UP000030671">
    <property type="component" value="Unassembled WGS sequence"/>
</dbReference>
<evidence type="ECO:0000313" key="3">
    <source>
        <dbReference type="Proteomes" id="UP000030671"/>
    </source>
</evidence>
<reference evidence="2 3" key="1">
    <citation type="journal article" date="2012" name="New Phytol.">
        <title>Insight into trade-off between wood decay and parasitism from the genome of a fungal forest pathogen.</title>
        <authorList>
            <person name="Olson A."/>
            <person name="Aerts A."/>
            <person name="Asiegbu F."/>
            <person name="Belbahri L."/>
            <person name="Bouzid O."/>
            <person name="Broberg A."/>
            <person name="Canback B."/>
            <person name="Coutinho P.M."/>
            <person name="Cullen D."/>
            <person name="Dalman K."/>
            <person name="Deflorio G."/>
            <person name="van Diepen L.T."/>
            <person name="Dunand C."/>
            <person name="Duplessis S."/>
            <person name="Durling M."/>
            <person name="Gonthier P."/>
            <person name="Grimwood J."/>
            <person name="Fossdal C.G."/>
            <person name="Hansson D."/>
            <person name="Henrissat B."/>
            <person name="Hietala A."/>
            <person name="Himmelstrand K."/>
            <person name="Hoffmeister D."/>
            <person name="Hogberg N."/>
            <person name="James T.Y."/>
            <person name="Karlsson M."/>
            <person name="Kohler A."/>
            <person name="Kues U."/>
            <person name="Lee Y.H."/>
            <person name="Lin Y.C."/>
            <person name="Lind M."/>
            <person name="Lindquist E."/>
            <person name="Lombard V."/>
            <person name="Lucas S."/>
            <person name="Lunden K."/>
            <person name="Morin E."/>
            <person name="Murat C."/>
            <person name="Park J."/>
            <person name="Raffaello T."/>
            <person name="Rouze P."/>
            <person name="Salamov A."/>
            <person name="Schmutz J."/>
            <person name="Solheim H."/>
            <person name="Stahlberg J."/>
            <person name="Velez H."/>
            <person name="de Vries R.P."/>
            <person name="Wiebenga A."/>
            <person name="Woodward S."/>
            <person name="Yakovlev I."/>
            <person name="Garbelotto M."/>
            <person name="Martin F."/>
            <person name="Grigoriev I.V."/>
            <person name="Stenlid J."/>
        </authorList>
    </citation>
    <scope>NUCLEOTIDE SEQUENCE [LARGE SCALE GENOMIC DNA]</scope>
    <source>
        <strain evidence="2 3">TC 32-1</strain>
    </source>
</reference>
<accession>W4JSS3</accession>
<dbReference type="AlphaFoldDB" id="W4JSS3"/>
<dbReference type="OrthoDB" id="3266090at2759"/>
<dbReference type="HOGENOM" id="CLU_880171_0_0_1"/>
<feature type="region of interest" description="Disordered" evidence="1">
    <location>
        <begin position="234"/>
        <end position="253"/>
    </location>
</feature>
<dbReference type="KEGG" id="hir:HETIRDRAFT_106554"/>
<dbReference type="InParanoid" id="W4JSS3"/>
<keyword evidence="3" id="KW-1185">Reference proteome</keyword>
<dbReference type="GeneID" id="20666172"/>
<organism evidence="2 3">
    <name type="scientific">Heterobasidion irregulare (strain TC 32-1)</name>
    <dbReference type="NCBI Taxonomy" id="747525"/>
    <lineage>
        <taxon>Eukaryota</taxon>
        <taxon>Fungi</taxon>
        <taxon>Dikarya</taxon>
        <taxon>Basidiomycota</taxon>
        <taxon>Agaricomycotina</taxon>
        <taxon>Agaricomycetes</taxon>
        <taxon>Russulales</taxon>
        <taxon>Bondarzewiaceae</taxon>
        <taxon>Heterobasidion</taxon>
        <taxon>Heterobasidion annosum species complex</taxon>
    </lineage>
</organism>
<feature type="compositionally biased region" description="Polar residues" evidence="1">
    <location>
        <begin position="305"/>
        <end position="316"/>
    </location>
</feature>
<evidence type="ECO:0000256" key="1">
    <source>
        <dbReference type="SAM" id="MobiDB-lite"/>
    </source>
</evidence>
<dbReference type="RefSeq" id="XP_009552149.1">
    <property type="nucleotide sequence ID" value="XM_009553854.1"/>
</dbReference>
<sequence>MSSSETPIDYSLEFERDADGNPIGDQFTSFKMTARARACRRQSFIEATKHRTPTAQLPDDGNVSRNKDADILHFGFALSVEQIMRSAEKHDLFMKPRSDDPDLVYISAIPGMRVHLAKTCNAVLFYHMPFTVTGQPCMFALYSNYTMERYQLCEQDEKEVIEILQTELGIVEDPMWYWDRCHNPCSQMLKDDTIGSTLLLALPPYRYCAIACIVHQLGLHSVAALNSQEFRSSSPVSAHEGRELKSAPSSGALACPRGGRGGAFARACAGRARRASGERSGPAGQPVEREPAYTSTGVHRRRSCATRTSHLTPSGG</sequence>
<feature type="region of interest" description="Disordered" evidence="1">
    <location>
        <begin position="274"/>
        <end position="316"/>
    </location>
</feature>
<evidence type="ECO:0000313" key="2">
    <source>
        <dbReference type="EMBL" id="ETW75911.1"/>
    </source>
</evidence>